<accession>A0A1G6MWS4</accession>
<organism evidence="3 4">
    <name type="scientific">Actinokineospora iranica</name>
    <dbReference type="NCBI Taxonomy" id="1271860"/>
    <lineage>
        <taxon>Bacteria</taxon>
        <taxon>Bacillati</taxon>
        <taxon>Actinomycetota</taxon>
        <taxon>Actinomycetes</taxon>
        <taxon>Pseudonocardiales</taxon>
        <taxon>Pseudonocardiaceae</taxon>
        <taxon>Actinokineospora</taxon>
    </lineage>
</organism>
<keyword evidence="2" id="KW-0472">Membrane</keyword>
<sequence>MAATEAEVVPAPSTDRPASSDPITEILLREREDARPHKALFGVGLAGVLVFGPLVWTAAANGKFDWLMAVWLAVAVVTTVLVLRGRRLGRWLTAGAARMHAEPWRPVTARVVTGSWGTTTVEIEEAGTFTALRVAGLSKAHHTVIARTGKVWVVGPTEGWAVVRIDGSHEPWPARVPARPPAPGAEFFPVDSAATTRLWARKMCARVCAPTWPMWWITGATCAFTLTGTSSWAKTAVGLAAWTLICGEYLYANRRRLIDLRLPRLVEAGEWTRTEATLAPWEVLPEGAVAAKATVRLDDGTALVALLPNASVDVLGAVSDTGTLWFAGKPEAGKTMAAGFPGYPLLAVARLR</sequence>
<evidence type="ECO:0000313" key="4">
    <source>
        <dbReference type="Proteomes" id="UP000199501"/>
    </source>
</evidence>
<keyword evidence="2" id="KW-0812">Transmembrane</keyword>
<proteinExistence type="predicted"/>
<evidence type="ECO:0000313" key="3">
    <source>
        <dbReference type="EMBL" id="SDC59993.1"/>
    </source>
</evidence>
<keyword evidence="4" id="KW-1185">Reference proteome</keyword>
<feature type="transmembrane region" description="Helical" evidence="2">
    <location>
        <begin position="39"/>
        <end position="60"/>
    </location>
</feature>
<keyword evidence="2" id="KW-1133">Transmembrane helix</keyword>
<evidence type="ECO:0000256" key="1">
    <source>
        <dbReference type="SAM" id="MobiDB-lite"/>
    </source>
</evidence>
<protein>
    <submittedName>
        <fullName evidence="3">Uncharacterized protein</fullName>
    </submittedName>
</protein>
<dbReference type="STRING" id="1271860.SAMN05216174_10372"/>
<feature type="transmembrane region" description="Helical" evidence="2">
    <location>
        <begin position="66"/>
        <end position="83"/>
    </location>
</feature>
<reference evidence="4" key="1">
    <citation type="submission" date="2016-10" db="EMBL/GenBank/DDBJ databases">
        <authorList>
            <person name="Varghese N."/>
            <person name="Submissions S."/>
        </authorList>
    </citation>
    <scope>NUCLEOTIDE SEQUENCE [LARGE SCALE GENOMIC DNA]</scope>
    <source>
        <strain evidence="4">IBRC-M 10403</strain>
    </source>
</reference>
<dbReference type="RefSeq" id="WP_091449375.1">
    <property type="nucleotide sequence ID" value="NZ_FMZZ01000003.1"/>
</dbReference>
<evidence type="ECO:0000256" key="2">
    <source>
        <dbReference type="SAM" id="Phobius"/>
    </source>
</evidence>
<name>A0A1G6MWS4_9PSEU</name>
<gene>
    <name evidence="3" type="ORF">SAMN05216174_10372</name>
</gene>
<feature type="region of interest" description="Disordered" evidence="1">
    <location>
        <begin position="1"/>
        <end position="22"/>
    </location>
</feature>
<dbReference type="EMBL" id="FMZZ01000003">
    <property type="protein sequence ID" value="SDC59993.1"/>
    <property type="molecule type" value="Genomic_DNA"/>
</dbReference>
<dbReference type="OrthoDB" id="3678714at2"/>
<dbReference type="AlphaFoldDB" id="A0A1G6MWS4"/>
<dbReference type="Proteomes" id="UP000199501">
    <property type="component" value="Unassembled WGS sequence"/>
</dbReference>